<dbReference type="InterPro" id="IPR007433">
    <property type="entry name" value="DUF481"/>
</dbReference>
<dbReference type="EMBL" id="FOZG01000003">
    <property type="protein sequence ID" value="SFS10237.1"/>
    <property type="molecule type" value="Genomic_DNA"/>
</dbReference>
<gene>
    <name evidence="1" type="ORF">SAMN05192580_3388</name>
</gene>
<keyword evidence="2" id="KW-1185">Reference proteome</keyword>
<name>A0A1I6M3D6_9SPHN</name>
<sequence length="333" mass="36202">MIWQAPNIDLPPELLPLQVVVVVAAPEMPPLLLTPPRPADAPPELPRTVRDVIEAAIDSGDPAAVAAVVKFARASNPETASEIDTIHKAYLARLAAREAREKAAKREALAAAGPLDFWKGTIEVGATRATGNSDTLGLYGSLGLTREGLLWTHKLVGRIDYQRTDETTTASRALLSWQPRRTLGERFYGYGLAQYERDRFLGYSMRLTGGGGLGYRLVAQRGLQLDLEGGPALRRTNFTDEAEFTERTHATTLAGRASLALRWKVSPTLDVTQDSSIFVERGATNASATTALDTRLIGGLKARISYALTYERDAPDGREPLDTLGRATLVYSF</sequence>
<dbReference type="OrthoDB" id="7341471at2"/>
<evidence type="ECO:0000313" key="1">
    <source>
        <dbReference type="EMBL" id="SFS10237.1"/>
    </source>
</evidence>
<accession>A0A1I6M3D6</accession>
<dbReference type="RefSeq" id="WP_093316276.1">
    <property type="nucleotide sequence ID" value="NZ_FOZG01000003.1"/>
</dbReference>
<dbReference type="Proteomes" id="UP000198824">
    <property type="component" value="Unassembled WGS sequence"/>
</dbReference>
<protein>
    <submittedName>
        <fullName evidence="1">Putative salt-induced outer membrane protein</fullName>
    </submittedName>
</protein>
<dbReference type="Pfam" id="PF04338">
    <property type="entry name" value="DUF481"/>
    <property type="match status" value="1"/>
</dbReference>
<dbReference type="STRING" id="1166337.SAMN05192580_3388"/>
<dbReference type="AlphaFoldDB" id="A0A1I6M3D6"/>
<organism evidence="1 2">
    <name type="scientific">Sphingomonas jatrophae</name>
    <dbReference type="NCBI Taxonomy" id="1166337"/>
    <lineage>
        <taxon>Bacteria</taxon>
        <taxon>Pseudomonadati</taxon>
        <taxon>Pseudomonadota</taxon>
        <taxon>Alphaproteobacteria</taxon>
        <taxon>Sphingomonadales</taxon>
        <taxon>Sphingomonadaceae</taxon>
        <taxon>Sphingomonas</taxon>
    </lineage>
</organism>
<proteinExistence type="predicted"/>
<reference evidence="1 2" key="1">
    <citation type="submission" date="2016-10" db="EMBL/GenBank/DDBJ databases">
        <authorList>
            <person name="de Groot N.N."/>
        </authorList>
    </citation>
    <scope>NUCLEOTIDE SEQUENCE [LARGE SCALE GENOMIC DNA]</scope>
    <source>
        <strain evidence="1 2">S5-249</strain>
    </source>
</reference>
<evidence type="ECO:0000313" key="2">
    <source>
        <dbReference type="Proteomes" id="UP000198824"/>
    </source>
</evidence>